<feature type="compositionally biased region" description="Basic and acidic residues" evidence="2">
    <location>
        <begin position="321"/>
        <end position="367"/>
    </location>
</feature>
<feature type="compositionally biased region" description="Acidic residues" evidence="2">
    <location>
        <begin position="179"/>
        <end position="192"/>
    </location>
</feature>
<evidence type="ECO:0000256" key="2">
    <source>
        <dbReference type="SAM" id="MobiDB-lite"/>
    </source>
</evidence>
<dbReference type="GO" id="GO:0005737">
    <property type="term" value="C:cytoplasm"/>
    <property type="evidence" value="ECO:0007669"/>
    <property type="project" value="UniProtKB-SubCell"/>
</dbReference>
<keyword evidence="1" id="KW-0489">Methyltransferase</keyword>
<feature type="binding site" evidence="1">
    <location>
        <position position="427"/>
    </location>
    <ligand>
        <name>S-adenosyl-L-methionine</name>
        <dbReference type="ChEBI" id="CHEBI:59789"/>
    </ligand>
</feature>
<dbReference type="SUPFAM" id="SSF53335">
    <property type="entry name" value="S-adenosyl-L-methionine-dependent methyltransferases"/>
    <property type="match status" value="1"/>
</dbReference>
<dbReference type="PANTHER" id="PTHR34117:SF1">
    <property type="entry name" value="STYLE CELL-CYCLE INHIBITOR 1"/>
    <property type="match status" value="1"/>
</dbReference>
<feature type="compositionally biased region" description="Basic and acidic residues" evidence="2">
    <location>
        <begin position="260"/>
        <end position="300"/>
    </location>
</feature>
<dbReference type="GO" id="GO:0016279">
    <property type="term" value="F:protein-lysine N-methyltransferase activity"/>
    <property type="evidence" value="ECO:0007669"/>
    <property type="project" value="UniProtKB-UniRule"/>
</dbReference>
<evidence type="ECO:0000313" key="3">
    <source>
        <dbReference type="EMBL" id="KAK4044250.1"/>
    </source>
</evidence>
<comment type="subcellular location">
    <subcellularLocation>
        <location evidence="1">Cytoplasm</location>
    </subcellularLocation>
</comment>
<comment type="caution">
    <text evidence="3">The sequence shown here is derived from an EMBL/GenBank/DDBJ whole genome shotgun (WGS) entry which is preliminary data.</text>
</comment>
<dbReference type="HAMAP" id="MF_03223">
    <property type="entry name" value="Methyltr_EFM7"/>
    <property type="match status" value="1"/>
</dbReference>
<dbReference type="InterPro" id="IPR019410">
    <property type="entry name" value="Methyltransf_16"/>
</dbReference>
<feature type="region of interest" description="Disordered" evidence="2">
    <location>
        <begin position="1"/>
        <end position="88"/>
    </location>
</feature>
<feature type="compositionally biased region" description="Basic and acidic residues" evidence="2">
    <location>
        <begin position="65"/>
        <end position="87"/>
    </location>
</feature>
<feature type="region of interest" description="Disordered" evidence="2">
    <location>
        <begin position="145"/>
        <end position="376"/>
    </location>
</feature>
<feature type="binding site" evidence="1">
    <location>
        <begin position="453"/>
        <end position="455"/>
    </location>
    <ligand>
        <name>S-adenosyl-L-methionine</name>
        <dbReference type="ChEBI" id="CHEBI:59789"/>
    </ligand>
</feature>
<dbReference type="GO" id="GO:0032259">
    <property type="term" value="P:methylation"/>
    <property type="evidence" value="ECO:0007669"/>
    <property type="project" value="UniProtKB-KW"/>
</dbReference>
<keyword evidence="1" id="KW-0963">Cytoplasm</keyword>
<dbReference type="Gene3D" id="3.40.50.150">
    <property type="entry name" value="Vaccinia Virus protein VP39"/>
    <property type="match status" value="1"/>
</dbReference>
<dbReference type="PROSITE" id="PS51560">
    <property type="entry name" value="SAM_MT_NNT1"/>
    <property type="match status" value="1"/>
</dbReference>
<dbReference type="EMBL" id="MU854320">
    <property type="protein sequence ID" value="KAK4044250.1"/>
    <property type="molecule type" value="Genomic_DNA"/>
</dbReference>
<dbReference type="Proteomes" id="UP001303115">
    <property type="component" value="Unassembled WGS sequence"/>
</dbReference>
<sequence>MGDGGVRDDGKSSTRHRVGSQTGRDERRSYTPNEYRENGKSSQRHRRRHHHHRDDHPPRHRHHAADRDSAEPASSHRELPFDARPLSRSDLGAFRPLFAHYLDLQKQLDITELDETELRGRWKSFTGKWNRGELAEGWYDPEVFQGAARDYQDTGKASPSPSAPAINPPPSNNHNQEVESNEDEDADSDTDADAFGPPPPPPPGQEHLPHRHNHHHNPPSSKPPGPSIPTETDLSLRDEALAASRASSLTAHRQARRAHRLEEKARLDEALPRADAGTRERRLEKKKELNEKLKGFREKSPTGGGAEVAEGELMGGGDSVEEYKAMVRQREERKKERVGRREEAERARREEREERVRGYREREERPPKLKMASTDDVDTLDTDLFQDPEDYYPPTPPPTTQTYTTAAGDIITLHLVGHSPTEAHHLWNGSRVMASHFEAHPSLVAGRTVLELGAGAGLPSIVAATLGARQVVVTDFPDADLIETMWRNVRGCELIPGVKDGKEPAELGIAVEGFVWGSDANRVLQYLEDGPEEEKGFDVLVLADLLFRHSEHGNMLRTVRQTLKKSRESRAFVVFTSYRPWLQHKDLAFFDRAREEGFVVEKVLEKKMERPLFEKDPGDVEVLKTVTGWELRWPEEVLQEGGR</sequence>
<protein>
    <recommendedName>
        <fullName evidence="1">Protein N-terminal and lysine N-methyltransferase EFM7</fullName>
        <ecNumber evidence="1">2.1.1.-</ecNumber>
    </recommendedName>
    <alternativeName>
        <fullName evidence="1">Elongation factor methyltransferase 7</fullName>
    </alternativeName>
</protein>
<dbReference type="EC" id="2.1.1.-" evidence="1"/>
<feature type="compositionally biased region" description="Basic and acidic residues" evidence="2">
    <location>
        <begin position="23"/>
        <end position="39"/>
    </location>
</feature>
<evidence type="ECO:0000256" key="1">
    <source>
        <dbReference type="HAMAP-Rule" id="MF_03223"/>
    </source>
</evidence>
<keyword evidence="1" id="KW-0808">Transferase</keyword>
<accession>A0AAN6PQA9</accession>
<dbReference type="InterPro" id="IPR044688">
    <property type="entry name" value="SCI-1-like"/>
</dbReference>
<comment type="function">
    <text evidence="1">S-adenosyl-L-methionine-dependent protein methyltransferase that trimethylates the N-terminal glycine 'Gly-2' of elongation factor 1-alpha, before also catalyzing the mono- and dimethylation of 'Lys-3'.</text>
</comment>
<dbReference type="CDD" id="cd02440">
    <property type="entry name" value="AdoMet_MTases"/>
    <property type="match status" value="1"/>
</dbReference>
<proteinExistence type="inferred from homology"/>
<dbReference type="PANTHER" id="PTHR34117">
    <property type="entry name" value="STYLE CELL-CYCLE INHIBITOR 1"/>
    <property type="match status" value="1"/>
</dbReference>
<feature type="compositionally biased region" description="Basic and acidic residues" evidence="2">
    <location>
        <begin position="1"/>
        <end position="12"/>
    </location>
</feature>
<feature type="compositionally biased region" description="Basic residues" evidence="2">
    <location>
        <begin position="42"/>
        <end position="64"/>
    </location>
</feature>
<dbReference type="AlphaFoldDB" id="A0AAN6PQA9"/>
<feature type="binding site" evidence="1">
    <location>
        <position position="543"/>
    </location>
    <ligand>
        <name>S-adenosyl-L-methionine</name>
        <dbReference type="ChEBI" id="CHEBI:59789"/>
    </ligand>
</feature>
<dbReference type="GO" id="GO:0071885">
    <property type="term" value="F:N-terminal protein N-methyltransferase activity"/>
    <property type="evidence" value="ECO:0007669"/>
    <property type="project" value="UniProtKB-UniRule"/>
</dbReference>
<keyword evidence="4" id="KW-1185">Reference proteome</keyword>
<name>A0AAN6PQA9_9PEZI</name>
<reference evidence="4" key="1">
    <citation type="journal article" date="2023" name="Mol. Phylogenet. Evol.">
        <title>Genome-scale phylogeny and comparative genomics of the fungal order Sordariales.</title>
        <authorList>
            <person name="Hensen N."/>
            <person name="Bonometti L."/>
            <person name="Westerberg I."/>
            <person name="Brannstrom I.O."/>
            <person name="Guillou S."/>
            <person name="Cros-Aarteil S."/>
            <person name="Calhoun S."/>
            <person name="Haridas S."/>
            <person name="Kuo A."/>
            <person name="Mondo S."/>
            <person name="Pangilinan J."/>
            <person name="Riley R."/>
            <person name="LaButti K."/>
            <person name="Andreopoulos B."/>
            <person name="Lipzen A."/>
            <person name="Chen C."/>
            <person name="Yan M."/>
            <person name="Daum C."/>
            <person name="Ng V."/>
            <person name="Clum A."/>
            <person name="Steindorff A."/>
            <person name="Ohm R.A."/>
            <person name="Martin F."/>
            <person name="Silar P."/>
            <person name="Natvig D.O."/>
            <person name="Lalanne C."/>
            <person name="Gautier V."/>
            <person name="Ament-Velasquez S.L."/>
            <person name="Kruys A."/>
            <person name="Hutchinson M.I."/>
            <person name="Powell A.J."/>
            <person name="Barry K."/>
            <person name="Miller A.N."/>
            <person name="Grigoriev I.V."/>
            <person name="Debuchy R."/>
            <person name="Gladieux P."/>
            <person name="Hiltunen Thoren M."/>
            <person name="Johannesson H."/>
        </authorList>
    </citation>
    <scope>NUCLEOTIDE SEQUENCE [LARGE SCALE GENOMIC DNA]</scope>
    <source>
        <strain evidence="4">CBS 284.82</strain>
    </source>
</reference>
<keyword evidence="1" id="KW-0949">S-adenosyl-L-methionine</keyword>
<organism evidence="3 4">
    <name type="scientific">Parachaetomium inaequale</name>
    <dbReference type="NCBI Taxonomy" id="2588326"/>
    <lineage>
        <taxon>Eukaryota</taxon>
        <taxon>Fungi</taxon>
        <taxon>Dikarya</taxon>
        <taxon>Ascomycota</taxon>
        <taxon>Pezizomycotina</taxon>
        <taxon>Sordariomycetes</taxon>
        <taxon>Sordariomycetidae</taxon>
        <taxon>Sordariales</taxon>
        <taxon>Chaetomiaceae</taxon>
        <taxon>Parachaetomium</taxon>
    </lineage>
</organism>
<dbReference type="Pfam" id="PF10294">
    <property type="entry name" value="Methyltransf_16"/>
    <property type="match status" value="1"/>
</dbReference>
<dbReference type="InterPro" id="IPR029063">
    <property type="entry name" value="SAM-dependent_MTases_sf"/>
</dbReference>
<gene>
    <name evidence="1" type="primary">EFM7</name>
    <name evidence="3" type="ORF">C8A01DRAFT_12304</name>
</gene>
<dbReference type="InterPro" id="IPR025784">
    <property type="entry name" value="EFM7"/>
</dbReference>
<evidence type="ECO:0000313" key="4">
    <source>
        <dbReference type="Proteomes" id="UP001303115"/>
    </source>
</evidence>
<feature type="binding site" evidence="1">
    <location>
        <position position="475"/>
    </location>
    <ligand>
        <name>S-adenosyl-L-methionine</name>
        <dbReference type="ChEBI" id="CHEBI:59789"/>
    </ligand>
</feature>
<feature type="binding site" evidence="1">
    <location>
        <position position="516"/>
    </location>
    <ligand>
        <name>S-adenosyl-L-methionine</name>
        <dbReference type="ChEBI" id="CHEBI:59789"/>
    </ligand>
</feature>
<comment type="similarity">
    <text evidence="1">Belongs to the class I-like SAM-binding methyltransferase superfamily. EFM7 family.</text>
</comment>